<dbReference type="PANTHER" id="PTHR19865:SF0">
    <property type="entry name" value="U3 SMALL NUCLEOLAR RNA-INTERACTING PROTEIN 2"/>
    <property type="match status" value="1"/>
</dbReference>
<evidence type="ECO:0000256" key="3">
    <source>
        <dbReference type="ARBA" id="ARBA00022737"/>
    </source>
</evidence>
<keyword evidence="7" id="KW-1185">Reference proteome</keyword>
<protein>
    <submittedName>
        <fullName evidence="6">Uncharacterized protein</fullName>
    </submittedName>
</protein>
<dbReference type="EMBL" id="JADNYJ010000228">
    <property type="protein sequence ID" value="KAF8873797.1"/>
    <property type="molecule type" value="Genomic_DNA"/>
</dbReference>
<evidence type="ECO:0000256" key="4">
    <source>
        <dbReference type="ARBA" id="ARBA00023242"/>
    </source>
</evidence>
<dbReference type="GO" id="GO:0034511">
    <property type="term" value="F:U3 snoRNA binding"/>
    <property type="evidence" value="ECO:0007669"/>
    <property type="project" value="InterPro"/>
</dbReference>
<organism evidence="6 7">
    <name type="scientific">Gymnopilus junonius</name>
    <name type="common">Spectacular rustgill mushroom</name>
    <name type="synonym">Gymnopilus spectabilis subsp. junonius</name>
    <dbReference type="NCBI Taxonomy" id="109634"/>
    <lineage>
        <taxon>Eukaryota</taxon>
        <taxon>Fungi</taxon>
        <taxon>Dikarya</taxon>
        <taxon>Basidiomycota</taxon>
        <taxon>Agaricomycotina</taxon>
        <taxon>Agaricomycetes</taxon>
        <taxon>Agaricomycetidae</taxon>
        <taxon>Agaricales</taxon>
        <taxon>Agaricineae</taxon>
        <taxon>Hymenogastraceae</taxon>
        <taxon>Gymnopilus</taxon>
    </lineage>
</organism>
<evidence type="ECO:0000256" key="5">
    <source>
        <dbReference type="SAM" id="MobiDB-lite"/>
    </source>
</evidence>
<dbReference type="GO" id="GO:0032040">
    <property type="term" value="C:small-subunit processome"/>
    <property type="evidence" value="ECO:0007669"/>
    <property type="project" value="TreeGrafter"/>
</dbReference>
<dbReference type="Proteomes" id="UP000724874">
    <property type="component" value="Unassembled WGS sequence"/>
</dbReference>
<feature type="compositionally biased region" description="Acidic residues" evidence="5">
    <location>
        <begin position="33"/>
        <end position="46"/>
    </location>
</feature>
<accession>A0A9P5TFA4</accession>
<dbReference type="PANTHER" id="PTHR19865">
    <property type="entry name" value="U3 SMALL NUCLEOLAR RNA INTERACTING PROTEIN 2"/>
    <property type="match status" value="1"/>
</dbReference>
<evidence type="ECO:0000313" key="7">
    <source>
        <dbReference type="Proteomes" id="UP000724874"/>
    </source>
</evidence>
<name>A0A9P5TFA4_GYMJU</name>
<keyword evidence="3" id="KW-0677">Repeat</keyword>
<keyword evidence="2" id="KW-0853">WD repeat</keyword>
<feature type="compositionally biased region" description="Acidic residues" evidence="5">
    <location>
        <begin position="53"/>
        <end position="66"/>
    </location>
</feature>
<gene>
    <name evidence="6" type="ORF">CPB84DRAFT_1798122</name>
</gene>
<sequence length="135" mass="15316">MPDSFFSIPKKRKRSEKKVVNRPNRKPRKNEDLSDQTDEDGGDIDDMDLRAEEVDEGASGEEDENETPAQKRLRLAQLYLDSVKTGLADGEFDAAEIDKELVSARLKQDVLEHSGKVHLFIADSVTCFPFFQVFL</sequence>
<evidence type="ECO:0000256" key="1">
    <source>
        <dbReference type="ARBA" id="ARBA00004123"/>
    </source>
</evidence>
<dbReference type="AlphaFoldDB" id="A0A9P5TFA4"/>
<feature type="region of interest" description="Disordered" evidence="5">
    <location>
        <begin position="1"/>
        <end position="71"/>
    </location>
</feature>
<evidence type="ECO:0000313" key="6">
    <source>
        <dbReference type="EMBL" id="KAF8873797.1"/>
    </source>
</evidence>
<reference evidence="6" key="1">
    <citation type="submission" date="2020-11" db="EMBL/GenBank/DDBJ databases">
        <authorList>
            <consortium name="DOE Joint Genome Institute"/>
            <person name="Ahrendt S."/>
            <person name="Riley R."/>
            <person name="Andreopoulos W."/>
            <person name="LaButti K."/>
            <person name="Pangilinan J."/>
            <person name="Ruiz-duenas F.J."/>
            <person name="Barrasa J.M."/>
            <person name="Sanchez-Garcia M."/>
            <person name="Camarero S."/>
            <person name="Miyauchi S."/>
            <person name="Serrano A."/>
            <person name="Linde D."/>
            <person name="Babiker R."/>
            <person name="Drula E."/>
            <person name="Ayuso-Fernandez I."/>
            <person name="Pacheco R."/>
            <person name="Padilla G."/>
            <person name="Ferreira P."/>
            <person name="Barriuso J."/>
            <person name="Kellner H."/>
            <person name="Castanera R."/>
            <person name="Alfaro M."/>
            <person name="Ramirez L."/>
            <person name="Pisabarro A.G."/>
            <person name="Kuo A."/>
            <person name="Tritt A."/>
            <person name="Lipzen A."/>
            <person name="He G."/>
            <person name="Yan M."/>
            <person name="Ng V."/>
            <person name="Cullen D."/>
            <person name="Martin F."/>
            <person name="Rosso M.-N."/>
            <person name="Henrissat B."/>
            <person name="Hibbett D."/>
            <person name="Martinez A.T."/>
            <person name="Grigoriev I.V."/>
        </authorList>
    </citation>
    <scope>NUCLEOTIDE SEQUENCE</scope>
    <source>
        <strain evidence="6">AH 44721</strain>
    </source>
</reference>
<evidence type="ECO:0000256" key="2">
    <source>
        <dbReference type="ARBA" id="ARBA00022574"/>
    </source>
</evidence>
<comment type="subcellular location">
    <subcellularLocation>
        <location evidence="1">Nucleus</location>
    </subcellularLocation>
</comment>
<dbReference type="InterPro" id="IPR039241">
    <property type="entry name" value="Rrp9-like"/>
</dbReference>
<dbReference type="OrthoDB" id="189968at2759"/>
<proteinExistence type="predicted"/>
<comment type="caution">
    <text evidence="6">The sequence shown here is derived from an EMBL/GenBank/DDBJ whole genome shotgun (WGS) entry which is preliminary data.</text>
</comment>
<keyword evidence="4" id="KW-0539">Nucleus</keyword>